<accession>A0A931H297</accession>
<proteinExistence type="predicted"/>
<dbReference type="AlphaFoldDB" id="A0A931H297"/>
<protein>
    <submittedName>
        <fullName evidence="3">Uncharacterized protein</fullName>
    </submittedName>
</protein>
<dbReference type="EMBL" id="JADWYS010000001">
    <property type="protein sequence ID" value="MBG9387179.1"/>
    <property type="molecule type" value="Genomic_DNA"/>
</dbReference>
<gene>
    <name evidence="3" type="ORF">I5803_04050</name>
</gene>
<name>A0A931H297_9BURK</name>
<organism evidence="3 4">
    <name type="scientific">Caenimonas aquaedulcis</name>
    <dbReference type="NCBI Taxonomy" id="2793270"/>
    <lineage>
        <taxon>Bacteria</taxon>
        <taxon>Pseudomonadati</taxon>
        <taxon>Pseudomonadota</taxon>
        <taxon>Betaproteobacteria</taxon>
        <taxon>Burkholderiales</taxon>
        <taxon>Comamonadaceae</taxon>
        <taxon>Caenimonas</taxon>
    </lineage>
</organism>
<dbReference type="Proteomes" id="UP000651050">
    <property type="component" value="Unassembled WGS sequence"/>
</dbReference>
<dbReference type="RefSeq" id="WP_196985120.1">
    <property type="nucleotide sequence ID" value="NZ_JADWYS010000001.1"/>
</dbReference>
<reference evidence="3" key="1">
    <citation type="submission" date="2020-11" db="EMBL/GenBank/DDBJ databases">
        <title>Bacterial whole genome sequence for Caenimonas sp. DR4.4.</title>
        <authorList>
            <person name="Le V."/>
            <person name="Ko S.-R."/>
            <person name="Ahn C.-Y."/>
            <person name="Oh H.-M."/>
        </authorList>
    </citation>
    <scope>NUCLEOTIDE SEQUENCE</scope>
    <source>
        <strain evidence="3">DR4.4</strain>
    </source>
</reference>
<evidence type="ECO:0000313" key="4">
    <source>
        <dbReference type="Proteomes" id="UP000651050"/>
    </source>
</evidence>
<comment type="caution">
    <text evidence="3">The sequence shown here is derived from an EMBL/GenBank/DDBJ whole genome shotgun (WGS) entry which is preliminary data.</text>
</comment>
<evidence type="ECO:0000313" key="3">
    <source>
        <dbReference type="EMBL" id="MBG9387179.1"/>
    </source>
</evidence>
<feature type="chain" id="PRO_5037460714" evidence="2">
    <location>
        <begin position="36"/>
        <end position="220"/>
    </location>
</feature>
<keyword evidence="4" id="KW-1185">Reference proteome</keyword>
<evidence type="ECO:0000256" key="2">
    <source>
        <dbReference type="SAM" id="SignalP"/>
    </source>
</evidence>
<evidence type="ECO:0000256" key="1">
    <source>
        <dbReference type="SAM" id="MobiDB-lite"/>
    </source>
</evidence>
<feature type="signal peptide" evidence="2">
    <location>
        <begin position="1"/>
        <end position="35"/>
    </location>
</feature>
<keyword evidence="2" id="KW-0732">Signal</keyword>
<sequence length="220" mass="23021">MVAVPTSCQLIQAAARGGRCAMFAAMALSGHAALASDADTGNATMVVALAGTPAVPGTERGGPQLEISTTSLPRFDNVDTGNRTSRIDMTTWSAPQRSALGLSLGMTGADTSAPAFASPNRASLSPSLDLGVKWRYTVDGTVRLDVTAYRRIVPPDALTMVETRDAAQYGARVEMALGSSLPRSGFVADKGFLGVQLESGARVTLKRSGGKPMMYYRSKF</sequence>
<feature type="region of interest" description="Disordered" evidence="1">
    <location>
        <begin position="55"/>
        <end position="80"/>
    </location>
</feature>